<reference evidence="1 2" key="1">
    <citation type="submission" date="2019-05" db="EMBL/GenBank/DDBJ databases">
        <title>Another draft genome of Portunus trituberculatus and its Hox gene families provides insights of decapod evolution.</title>
        <authorList>
            <person name="Jeong J.-H."/>
            <person name="Song I."/>
            <person name="Kim S."/>
            <person name="Choi T."/>
            <person name="Kim D."/>
            <person name="Ryu S."/>
            <person name="Kim W."/>
        </authorList>
    </citation>
    <scope>NUCLEOTIDE SEQUENCE [LARGE SCALE GENOMIC DNA]</scope>
    <source>
        <tissue evidence="1">Muscle</tissue>
    </source>
</reference>
<dbReference type="Proteomes" id="UP000324222">
    <property type="component" value="Unassembled WGS sequence"/>
</dbReference>
<proteinExistence type="predicted"/>
<name>A0A5B7D096_PORTR</name>
<gene>
    <name evidence="1" type="ORF">E2C01_008254</name>
</gene>
<organism evidence="1 2">
    <name type="scientific">Portunus trituberculatus</name>
    <name type="common">Swimming crab</name>
    <name type="synonym">Neptunus trituberculatus</name>
    <dbReference type="NCBI Taxonomy" id="210409"/>
    <lineage>
        <taxon>Eukaryota</taxon>
        <taxon>Metazoa</taxon>
        <taxon>Ecdysozoa</taxon>
        <taxon>Arthropoda</taxon>
        <taxon>Crustacea</taxon>
        <taxon>Multicrustacea</taxon>
        <taxon>Malacostraca</taxon>
        <taxon>Eumalacostraca</taxon>
        <taxon>Eucarida</taxon>
        <taxon>Decapoda</taxon>
        <taxon>Pleocyemata</taxon>
        <taxon>Brachyura</taxon>
        <taxon>Eubrachyura</taxon>
        <taxon>Portunoidea</taxon>
        <taxon>Portunidae</taxon>
        <taxon>Portuninae</taxon>
        <taxon>Portunus</taxon>
    </lineage>
</organism>
<comment type="caution">
    <text evidence="1">The sequence shown here is derived from an EMBL/GenBank/DDBJ whole genome shotgun (WGS) entry which is preliminary data.</text>
</comment>
<keyword evidence="2" id="KW-1185">Reference proteome</keyword>
<evidence type="ECO:0000313" key="2">
    <source>
        <dbReference type="Proteomes" id="UP000324222"/>
    </source>
</evidence>
<dbReference type="EMBL" id="VSRR010000430">
    <property type="protein sequence ID" value="MPC15462.1"/>
    <property type="molecule type" value="Genomic_DNA"/>
</dbReference>
<evidence type="ECO:0000313" key="1">
    <source>
        <dbReference type="EMBL" id="MPC15462.1"/>
    </source>
</evidence>
<sequence length="69" mass="7692">MALPVVSMSQPTGSMQARPCQLQVQVNTEASGCGSQFKAQASNNTMQVMATKRDLYMIAERLNSWHKFR</sequence>
<dbReference type="AlphaFoldDB" id="A0A5B7D096"/>
<accession>A0A5B7D096</accession>
<protein>
    <submittedName>
        <fullName evidence="1">Uncharacterized protein</fullName>
    </submittedName>
</protein>